<evidence type="ECO:0000259" key="7">
    <source>
        <dbReference type="Pfam" id="PF22528"/>
    </source>
</evidence>
<dbReference type="AlphaFoldDB" id="A0A6A4JD25"/>
<dbReference type="PANTHER" id="PTHR11006">
    <property type="entry name" value="PROTEIN ARGININE N-METHYLTRANSFERASE"/>
    <property type="match status" value="1"/>
</dbReference>
<protein>
    <recommendedName>
        <fullName evidence="6">Protein arginine N-methyltransferase</fullName>
        <ecNumber evidence="6">2.1.1.-</ecNumber>
    </recommendedName>
</protein>
<dbReference type="InterPro" id="IPR025799">
    <property type="entry name" value="Arg_MeTrfase"/>
</dbReference>
<comment type="function">
    <text evidence="6">Arginine methyltransferase that can both catalyze the formation of omega-N monomethylarginine (MMA) and symmetrical dimethylarginine (sDMA).</text>
</comment>
<dbReference type="Gene3D" id="2.70.160.11">
    <property type="entry name" value="Hnrnp arginine n-methyltransferase1"/>
    <property type="match status" value="2"/>
</dbReference>
<dbReference type="Pfam" id="PF22528">
    <property type="entry name" value="PRMT_C"/>
    <property type="match status" value="1"/>
</dbReference>
<evidence type="ECO:0000256" key="3">
    <source>
        <dbReference type="ARBA" id="ARBA00022691"/>
    </source>
</evidence>
<keyword evidence="3" id="KW-0949">S-adenosyl-L-methionine</keyword>
<keyword evidence="2" id="KW-0808">Transferase</keyword>
<comment type="function">
    <text evidence="5">Essential arginine methyltransferase that can both catalyze the formation of omega-N monomethylarginine (MMA) and symmetrical dimethylarginine (sDMA). Specifically mediates the symmetrical dimethylation of arginine residues in the small nuclear ribonucleoproteins SmD1 and SmD3.</text>
</comment>
<evidence type="ECO:0000256" key="5">
    <source>
        <dbReference type="ARBA" id="ARBA00025081"/>
    </source>
</evidence>
<dbReference type="PIRSF" id="PIRSF036946">
    <property type="entry name" value="Arg_N-mtase"/>
    <property type="match status" value="1"/>
</dbReference>
<dbReference type="GO" id="GO:0042054">
    <property type="term" value="F:histone methyltransferase activity"/>
    <property type="evidence" value="ECO:0007669"/>
    <property type="project" value="TreeGrafter"/>
</dbReference>
<dbReference type="Gene3D" id="3.40.50.150">
    <property type="entry name" value="Vaccinia Virus protein VP39"/>
    <property type="match status" value="2"/>
</dbReference>
<sequence>MVIQEGSMGTFVQKVNPITNQMGWELEDENYDYQQEIARSMYADMLHDYDRNKKYYAALKKAIDIQHSKGKKAHVLDIGTGTGLLSMMAANCGADSIVACEGFPPIAEIARIVISDNSLSERIKVVSKRSTELKVGPGLDLEWKANILVTEVFDTELIGEGAVETFNHANKHLLEENSIIVPWTSDVYAILMDSKLLTSFNRIQPRFDFFKPITANETTLTEFQALDDGEGNTLCVYWTLDMDQDGETVVSCAPEFVEPTPWRDHWMQAVYHLKNPTLVSKGDKVELVSKHDQYSMWFDIHKSESPYDLDSLQMPACSCGLHGIVPRTRLYAMNDSKRWTKFMKILRGIKKDSNILYLGDTSLLPLAVASMGAKKVFCIEESALPYSVMDQMIRHNKLEEVVTLVKDHNKDLLTAPIDFVIGEPYFRDSSYPWDGIKLWYLASKLAPNATIYPGKMRILGVPMEFEHLHKIRAPLEQVEGFDVSSFDKLIESASERSDSEVDVQPMFEYPGKILSPPQCLLELTLAGELPEKSLQNSGKFTINSEGAFHGVVLWAEWDYGCALISTGLQDGERSFDMGSRQGVYFNKELCNVSPQETVTYEMFDDGYQLNCTHFHDVERDSDQPPPAKKPSIAFYCKLCDSI</sequence>
<dbReference type="CDD" id="cd02440">
    <property type="entry name" value="AdoMet_MTases"/>
    <property type="match status" value="1"/>
</dbReference>
<accession>A0A6A4JD25</accession>
<name>A0A6A4JD25_APOLU</name>
<feature type="domain" description="Protein arginine N-methyltransferase" evidence="7">
    <location>
        <begin position="223"/>
        <end position="299"/>
    </location>
</feature>
<evidence type="ECO:0000256" key="2">
    <source>
        <dbReference type="ARBA" id="ARBA00022679"/>
    </source>
</evidence>
<dbReference type="OrthoDB" id="412876at2759"/>
<dbReference type="InterPro" id="IPR014644">
    <property type="entry name" value="MeTrfase_PRMT7"/>
</dbReference>
<keyword evidence="9" id="KW-1185">Reference proteome</keyword>
<comment type="similarity">
    <text evidence="6">Belongs to the class I-like SAM-binding methyltransferase superfamily. Protein arginine N-methyltransferase family. PRMT7 subfamily.</text>
</comment>
<dbReference type="PROSITE" id="PS51678">
    <property type="entry name" value="SAM_MT_PRMT"/>
    <property type="match status" value="1"/>
</dbReference>
<dbReference type="GO" id="GO:0032259">
    <property type="term" value="P:methylation"/>
    <property type="evidence" value="ECO:0007669"/>
    <property type="project" value="UniProtKB-KW"/>
</dbReference>
<evidence type="ECO:0000313" key="9">
    <source>
        <dbReference type="Proteomes" id="UP000466442"/>
    </source>
</evidence>
<evidence type="ECO:0000256" key="6">
    <source>
        <dbReference type="PIRNR" id="PIRNR036946"/>
    </source>
</evidence>
<evidence type="ECO:0000256" key="1">
    <source>
        <dbReference type="ARBA" id="ARBA00022603"/>
    </source>
</evidence>
<evidence type="ECO:0000256" key="4">
    <source>
        <dbReference type="ARBA" id="ARBA00022737"/>
    </source>
</evidence>
<dbReference type="GO" id="GO:0016274">
    <property type="term" value="F:protein-arginine N-methyltransferase activity"/>
    <property type="evidence" value="ECO:0007669"/>
    <property type="project" value="InterPro"/>
</dbReference>
<reference evidence="8" key="1">
    <citation type="journal article" date="2021" name="Mol. Ecol. Resour.">
        <title>Apolygus lucorum genome provides insights into omnivorousness and mesophyll feeding.</title>
        <authorList>
            <person name="Liu Y."/>
            <person name="Liu H."/>
            <person name="Wang H."/>
            <person name="Huang T."/>
            <person name="Liu B."/>
            <person name="Yang B."/>
            <person name="Yin L."/>
            <person name="Li B."/>
            <person name="Zhang Y."/>
            <person name="Zhang S."/>
            <person name="Jiang F."/>
            <person name="Zhang X."/>
            <person name="Ren Y."/>
            <person name="Wang B."/>
            <person name="Wang S."/>
            <person name="Lu Y."/>
            <person name="Wu K."/>
            <person name="Fan W."/>
            <person name="Wang G."/>
        </authorList>
    </citation>
    <scope>NUCLEOTIDE SEQUENCE</scope>
    <source>
        <strain evidence="8">12Hb</strain>
    </source>
</reference>
<dbReference type="Proteomes" id="UP000466442">
    <property type="component" value="Unassembled WGS sequence"/>
</dbReference>
<dbReference type="FunFam" id="3.40.50.150:FF:000071">
    <property type="entry name" value="Protein arginine N-methyltransferase 7"/>
    <property type="match status" value="1"/>
</dbReference>
<gene>
    <name evidence="8" type="ORF">GE061_003555</name>
</gene>
<dbReference type="EC" id="2.1.1.-" evidence="6"/>
<evidence type="ECO:0000313" key="8">
    <source>
        <dbReference type="EMBL" id="KAF6203139.1"/>
    </source>
</evidence>
<keyword evidence="4" id="KW-0677">Repeat</keyword>
<dbReference type="SUPFAM" id="SSF53335">
    <property type="entry name" value="S-adenosyl-L-methionine-dependent methyltransferases"/>
    <property type="match status" value="2"/>
</dbReference>
<dbReference type="InterPro" id="IPR029063">
    <property type="entry name" value="SAM-dependent_MTases_sf"/>
</dbReference>
<dbReference type="PANTHER" id="PTHR11006:SF4">
    <property type="entry name" value="PROTEIN ARGININE N-METHYLTRANSFERASE 7"/>
    <property type="match status" value="1"/>
</dbReference>
<organism evidence="8 9">
    <name type="scientific">Apolygus lucorum</name>
    <name type="common">Small green plant bug</name>
    <name type="synonym">Lygocoris lucorum</name>
    <dbReference type="NCBI Taxonomy" id="248454"/>
    <lineage>
        <taxon>Eukaryota</taxon>
        <taxon>Metazoa</taxon>
        <taxon>Ecdysozoa</taxon>
        <taxon>Arthropoda</taxon>
        <taxon>Hexapoda</taxon>
        <taxon>Insecta</taxon>
        <taxon>Pterygota</taxon>
        <taxon>Neoptera</taxon>
        <taxon>Paraneoptera</taxon>
        <taxon>Hemiptera</taxon>
        <taxon>Heteroptera</taxon>
        <taxon>Panheteroptera</taxon>
        <taxon>Cimicomorpha</taxon>
        <taxon>Miridae</taxon>
        <taxon>Mirini</taxon>
        <taxon>Apolygus</taxon>
    </lineage>
</organism>
<dbReference type="InterPro" id="IPR055135">
    <property type="entry name" value="PRMT_dom"/>
</dbReference>
<comment type="caution">
    <text evidence="8">The sequence shown here is derived from an EMBL/GenBank/DDBJ whole genome shotgun (WGS) entry which is preliminary data.</text>
</comment>
<dbReference type="Pfam" id="PF06325">
    <property type="entry name" value="PrmA"/>
    <property type="match status" value="1"/>
</dbReference>
<proteinExistence type="inferred from homology"/>
<keyword evidence="1" id="KW-0489">Methyltransferase</keyword>
<dbReference type="EMBL" id="WIXP02000011">
    <property type="protein sequence ID" value="KAF6203139.1"/>
    <property type="molecule type" value="Genomic_DNA"/>
</dbReference>